<dbReference type="InterPro" id="IPR001881">
    <property type="entry name" value="EGF-like_Ca-bd_dom"/>
</dbReference>
<keyword evidence="2 10" id="KW-0245">EGF-like domain</keyword>
<dbReference type="GO" id="GO:0005509">
    <property type="term" value="F:calcium ion binding"/>
    <property type="evidence" value="ECO:0007669"/>
    <property type="project" value="InterPro"/>
</dbReference>
<dbReference type="PROSITE" id="PS50923">
    <property type="entry name" value="SUSHI"/>
    <property type="match status" value="3"/>
</dbReference>
<feature type="region of interest" description="Disordered" evidence="12">
    <location>
        <begin position="1"/>
        <end position="72"/>
    </location>
</feature>
<evidence type="ECO:0000259" key="14">
    <source>
        <dbReference type="PROSITE" id="PS50026"/>
    </source>
</evidence>
<keyword evidence="4" id="KW-0732">Signal</keyword>
<dbReference type="CDD" id="cd00033">
    <property type="entry name" value="CCP"/>
    <property type="match status" value="3"/>
</dbReference>
<dbReference type="InterPro" id="IPR000152">
    <property type="entry name" value="EGF-type_Asp/Asn_hydroxyl_site"/>
</dbReference>
<reference evidence="16 17" key="1">
    <citation type="journal article" date="2024" name="Proc. Natl. Acad. Sci. U.S.A.">
        <title>The genetic regulatory architecture and epigenomic basis for age-related changes in rattlesnake venom.</title>
        <authorList>
            <person name="Hogan M.P."/>
            <person name="Holding M.L."/>
            <person name="Nystrom G.S."/>
            <person name="Colston T.J."/>
            <person name="Bartlett D.A."/>
            <person name="Mason A.J."/>
            <person name="Ellsworth S.A."/>
            <person name="Rautsaw R.M."/>
            <person name="Lawrence K.C."/>
            <person name="Strickland J.L."/>
            <person name="He B."/>
            <person name="Fraser P."/>
            <person name="Margres M.J."/>
            <person name="Gilbert D.M."/>
            <person name="Gibbs H.L."/>
            <person name="Parkinson C.L."/>
            <person name="Rokyta D.R."/>
        </authorList>
    </citation>
    <scope>NUCLEOTIDE SEQUENCE [LARGE SCALE GENOMIC DNA]</scope>
    <source>
        <strain evidence="16">DRR0105</strain>
    </source>
</reference>
<evidence type="ECO:0000313" key="17">
    <source>
        <dbReference type="Proteomes" id="UP001474421"/>
    </source>
</evidence>
<proteinExistence type="predicted"/>
<accession>A0AAW1C0S1</accession>
<dbReference type="EMBL" id="JAOTOJ010000002">
    <property type="protein sequence ID" value="KAK9408074.1"/>
    <property type="molecule type" value="Genomic_DNA"/>
</dbReference>
<feature type="domain" description="Sushi" evidence="15">
    <location>
        <begin position="196"/>
        <end position="255"/>
    </location>
</feature>
<dbReference type="Proteomes" id="UP001474421">
    <property type="component" value="Unassembled WGS sequence"/>
</dbReference>
<name>A0AAW1C0S1_CROAD</name>
<dbReference type="PANTHER" id="PTHR24051:SF5">
    <property type="entry name" value="SUSHI DOMAIN-CONTAINING PROTEIN 1"/>
    <property type="match status" value="1"/>
</dbReference>
<dbReference type="InterPro" id="IPR035976">
    <property type="entry name" value="Sushi/SCR/CCP_sf"/>
</dbReference>
<evidence type="ECO:0000256" key="6">
    <source>
        <dbReference type="ARBA" id="ARBA00022989"/>
    </source>
</evidence>
<dbReference type="SMART" id="SM00181">
    <property type="entry name" value="EGF"/>
    <property type="match status" value="2"/>
</dbReference>
<feature type="transmembrane region" description="Helical" evidence="13">
    <location>
        <begin position="706"/>
        <end position="730"/>
    </location>
</feature>
<dbReference type="InterPro" id="IPR000742">
    <property type="entry name" value="EGF"/>
</dbReference>
<evidence type="ECO:0000313" key="16">
    <source>
        <dbReference type="EMBL" id="KAK9408074.1"/>
    </source>
</evidence>
<dbReference type="PROSITE" id="PS01187">
    <property type="entry name" value="EGF_CA"/>
    <property type="match status" value="1"/>
</dbReference>
<evidence type="ECO:0000256" key="3">
    <source>
        <dbReference type="ARBA" id="ARBA00022692"/>
    </source>
</evidence>
<evidence type="ECO:0000256" key="5">
    <source>
        <dbReference type="ARBA" id="ARBA00022737"/>
    </source>
</evidence>
<evidence type="ECO:0000256" key="1">
    <source>
        <dbReference type="ARBA" id="ARBA00004479"/>
    </source>
</evidence>
<sequence>MGSNSDARRLGGLRRAPNGRGRKDRAKQLPTLGGTERFLPATHKGASRSRDELRREPVAAGGDMNSWPVGARQGRPRPDSLLLVLWALLLLTRYSAEEKKRENTRDVIFDVCATCHANATCVQKDGKDICECNYGFIGNGRTICHDKNECLSGICGEHAVCHNTHGSYYCVCHVGFQASNKHGTFIPNDGTTCIVVDCGPPPYIPNALSAPVDRTTYGNQVLYTCQPNYVLESGNSTAVCNAKGKWEGADMVCKEIDCGKPPRLPNADIIWDNSTTLGSTIYYKCKDGFQSFGEHNFSQCKISHKWENITFECKEITCGQPPVLSFSNMIWDGSTHPGSTVKYNCVKGFYSTGTKSHSVCTRNGSWEMLDLSCKKVQDFVNVTWKDPCVSWKRHYGSAGVNETYQVTVLMLGNESKEMTDMLIKPPATELAVNVCLQLQQHTNYTVEIIADSINLLLRLRIAHPVIHPVAEKTVFNNISIFNDTCIKWQRVPGRTQTEETYLIHLVGLRWYQEEFSHKMILNFTTNSWNPELCLNLSSGSNYTVNISTADLNHNVLLHLSIPLADPPLPQVEFRSAQDFIPLLSFLKAEGRNGPISSYQVIVIPGIPLCNFNCYSLTNFSYFSKGSESDSYVTAEFSAKSIPENRLSFVPGDRLYYGGFYNAPLKPSKAYCIVLKTVSKWNRMRTQSCVIWAHIRDISFPIQHLDIVILSSVAAISTIFLLLLCLACSTFNSS</sequence>
<dbReference type="SUPFAM" id="SSF57535">
    <property type="entry name" value="Complement control module/SCR domain"/>
    <property type="match status" value="3"/>
</dbReference>
<keyword evidence="9" id="KW-0325">Glycoprotein</keyword>
<evidence type="ECO:0000256" key="4">
    <source>
        <dbReference type="ARBA" id="ARBA00022729"/>
    </source>
</evidence>
<keyword evidence="11" id="KW-0768">Sushi</keyword>
<dbReference type="SMART" id="SM00032">
    <property type="entry name" value="CCP"/>
    <property type="match status" value="3"/>
</dbReference>
<organism evidence="16 17">
    <name type="scientific">Crotalus adamanteus</name>
    <name type="common">Eastern diamondback rattlesnake</name>
    <dbReference type="NCBI Taxonomy" id="8729"/>
    <lineage>
        <taxon>Eukaryota</taxon>
        <taxon>Metazoa</taxon>
        <taxon>Chordata</taxon>
        <taxon>Craniata</taxon>
        <taxon>Vertebrata</taxon>
        <taxon>Euteleostomi</taxon>
        <taxon>Lepidosauria</taxon>
        <taxon>Squamata</taxon>
        <taxon>Bifurcata</taxon>
        <taxon>Unidentata</taxon>
        <taxon>Episquamata</taxon>
        <taxon>Toxicofera</taxon>
        <taxon>Serpentes</taxon>
        <taxon>Colubroidea</taxon>
        <taxon>Viperidae</taxon>
        <taxon>Crotalinae</taxon>
        <taxon>Crotalus</taxon>
    </lineage>
</organism>
<dbReference type="Gene3D" id="2.10.70.10">
    <property type="entry name" value="Complement Module, domain 1"/>
    <property type="match status" value="3"/>
</dbReference>
<feature type="domain" description="Sushi" evidence="15">
    <location>
        <begin position="316"/>
        <end position="375"/>
    </location>
</feature>
<evidence type="ECO:0000256" key="8">
    <source>
        <dbReference type="ARBA" id="ARBA00023157"/>
    </source>
</evidence>
<dbReference type="PANTHER" id="PTHR24051">
    <property type="entry name" value="SUSHI DOMAIN-CONTAINING PROTEIN 1"/>
    <property type="match status" value="1"/>
</dbReference>
<dbReference type="InterPro" id="IPR000436">
    <property type="entry name" value="Sushi_SCR_CCP_dom"/>
</dbReference>
<dbReference type="GO" id="GO:0016020">
    <property type="term" value="C:membrane"/>
    <property type="evidence" value="ECO:0007669"/>
    <property type="project" value="UniProtKB-SubCell"/>
</dbReference>
<dbReference type="Pfam" id="PF07645">
    <property type="entry name" value="EGF_CA"/>
    <property type="match status" value="1"/>
</dbReference>
<keyword evidence="6 13" id="KW-1133">Transmembrane helix</keyword>
<keyword evidence="8" id="KW-1015">Disulfide bond</keyword>
<evidence type="ECO:0000256" key="10">
    <source>
        <dbReference type="PROSITE-ProRule" id="PRU00076"/>
    </source>
</evidence>
<comment type="caution">
    <text evidence="10">Lacks conserved residue(s) required for the propagation of feature annotation.</text>
</comment>
<feature type="domain" description="EGF-like" evidence="14">
    <location>
        <begin position="146"/>
        <end position="182"/>
    </location>
</feature>
<keyword evidence="3 13" id="KW-0812">Transmembrane</keyword>
<dbReference type="PROSITE" id="PS50026">
    <property type="entry name" value="EGF_3"/>
    <property type="match status" value="1"/>
</dbReference>
<dbReference type="InterPro" id="IPR051622">
    <property type="entry name" value="R-tyr_protein_phosphatases"/>
</dbReference>
<dbReference type="SMART" id="SM00179">
    <property type="entry name" value="EGF_CA"/>
    <property type="match status" value="1"/>
</dbReference>
<protein>
    <submittedName>
        <fullName evidence="16">Sushi domain-containing protein 1</fullName>
    </submittedName>
</protein>
<feature type="domain" description="Sushi" evidence="15">
    <location>
        <begin position="256"/>
        <end position="315"/>
    </location>
</feature>
<keyword evidence="17" id="KW-1185">Reference proteome</keyword>
<evidence type="ECO:0000259" key="15">
    <source>
        <dbReference type="PROSITE" id="PS50923"/>
    </source>
</evidence>
<dbReference type="SUPFAM" id="SSF57196">
    <property type="entry name" value="EGF/Laminin"/>
    <property type="match status" value="1"/>
</dbReference>
<gene>
    <name evidence="16" type="ORF">NXF25_006848</name>
</gene>
<dbReference type="Pfam" id="PF00084">
    <property type="entry name" value="Sushi"/>
    <property type="match status" value="3"/>
</dbReference>
<comment type="caution">
    <text evidence="16">The sequence shown here is derived from an EMBL/GenBank/DDBJ whole genome shotgun (WGS) entry which is preliminary data.</text>
</comment>
<keyword evidence="7 13" id="KW-0472">Membrane</keyword>
<evidence type="ECO:0000256" key="9">
    <source>
        <dbReference type="ARBA" id="ARBA00023180"/>
    </source>
</evidence>
<dbReference type="PROSITE" id="PS01186">
    <property type="entry name" value="EGF_2"/>
    <property type="match status" value="1"/>
</dbReference>
<dbReference type="InterPro" id="IPR018097">
    <property type="entry name" value="EGF_Ca-bd_CS"/>
</dbReference>
<dbReference type="Pfam" id="PF23144">
    <property type="entry name" value="Fn3_PTPRU"/>
    <property type="match status" value="1"/>
</dbReference>
<dbReference type="Gene3D" id="2.10.25.10">
    <property type="entry name" value="Laminin"/>
    <property type="match status" value="2"/>
</dbReference>
<evidence type="ECO:0000256" key="13">
    <source>
        <dbReference type="SAM" id="Phobius"/>
    </source>
</evidence>
<dbReference type="InterPro" id="IPR057598">
    <property type="entry name" value="Fn3_PTPRU"/>
</dbReference>
<evidence type="ECO:0000256" key="7">
    <source>
        <dbReference type="ARBA" id="ARBA00023136"/>
    </source>
</evidence>
<evidence type="ECO:0000256" key="11">
    <source>
        <dbReference type="PROSITE-ProRule" id="PRU00302"/>
    </source>
</evidence>
<dbReference type="PROSITE" id="PS00010">
    <property type="entry name" value="ASX_HYDROXYL"/>
    <property type="match status" value="1"/>
</dbReference>
<feature type="compositionally biased region" description="Basic and acidic residues" evidence="12">
    <location>
        <begin position="48"/>
        <end position="57"/>
    </location>
</feature>
<evidence type="ECO:0000256" key="12">
    <source>
        <dbReference type="SAM" id="MobiDB-lite"/>
    </source>
</evidence>
<keyword evidence="5" id="KW-0677">Repeat</keyword>
<dbReference type="CDD" id="cd00054">
    <property type="entry name" value="EGF_CA"/>
    <property type="match status" value="1"/>
</dbReference>
<dbReference type="AlphaFoldDB" id="A0AAW1C0S1"/>
<dbReference type="InterPro" id="IPR049883">
    <property type="entry name" value="NOTCH1_EGF-like"/>
</dbReference>
<comment type="subcellular location">
    <subcellularLocation>
        <location evidence="1">Membrane</location>
        <topology evidence="1">Single-pass type I membrane protein</topology>
    </subcellularLocation>
</comment>
<evidence type="ECO:0000256" key="2">
    <source>
        <dbReference type="ARBA" id="ARBA00022536"/>
    </source>
</evidence>